<dbReference type="SMART" id="SM00220">
    <property type="entry name" value="S_TKc"/>
    <property type="match status" value="1"/>
</dbReference>
<proteinExistence type="predicted"/>
<protein>
    <recommendedName>
        <fullName evidence="1">Protein kinase domain-containing protein</fullName>
    </recommendedName>
</protein>
<organism evidence="2 3">
    <name type="scientific">Elasticomyces elasticus</name>
    <dbReference type="NCBI Taxonomy" id="574655"/>
    <lineage>
        <taxon>Eukaryota</taxon>
        <taxon>Fungi</taxon>
        <taxon>Dikarya</taxon>
        <taxon>Ascomycota</taxon>
        <taxon>Pezizomycotina</taxon>
        <taxon>Dothideomycetes</taxon>
        <taxon>Dothideomycetidae</taxon>
        <taxon>Mycosphaerellales</taxon>
        <taxon>Teratosphaeriaceae</taxon>
        <taxon>Elasticomyces</taxon>
    </lineage>
</organism>
<comment type="caution">
    <text evidence="2">The sequence shown here is derived from an EMBL/GenBank/DDBJ whole genome shotgun (WGS) entry which is preliminary data.</text>
</comment>
<dbReference type="Gene3D" id="2.120.10.30">
    <property type="entry name" value="TolB, C-terminal domain"/>
    <property type="match status" value="1"/>
</dbReference>
<dbReference type="Gene3D" id="1.10.510.10">
    <property type="entry name" value="Transferase(Phosphotransferase) domain 1"/>
    <property type="match status" value="1"/>
</dbReference>
<dbReference type="PROSITE" id="PS00108">
    <property type="entry name" value="PROTEIN_KINASE_ST"/>
    <property type="match status" value="1"/>
</dbReference>
<evidence type="ECO:0000259" key="1">
    <source>
        <dbReference type="PROSITE" id="PS50011"/>
    </source>
</evidence>
<dbReference type="InterPro" id="IPR008271">
    <property type="entry name" value="Ser/Thr_kinase_AS"/>
</dbReference>
<evidence type="ECO:0000313" key="3">
    <source>
        <dbReference type="Proteomes" id="UP001310594"/>
    </source>
</evidence>
<feature type="domain" description="Protein kinase" evidence="1">
    <location>
        <begin position="180"/>
        <end position="562"/>
    </location>
</feature>
<dbReference type="InterPro" id="IPR000719">
    <property type="entry name" value="Prot_kinase_dom"/>
</dbReference>
<dbReference type="GO" id="GO:0005737">
    <property type="term" value="C:cytoplasm"/>
    <property type="evidence" value="ECO:0007669"/>
    <property type="project" value="TreeGrafter"/>
</dbReference>
<dbReference type="Proteomes" id="UP001310594">
    <property type="component" value="Unassembled WGS sequence"/>
</dbReference>
<name>A0AAN7W693_9PEZI</name>
<dbReference type="InterPro" id="IPR011009">
    <property type="entry name" value="Kinase-like_dom_sf"/>
</dbReference>
<dbReference type="GO" id="GO:0005524">
    <property type="term" value="F:ATP binding"/>
    <property type="evidence" value="ECO:0007669"/>
    <property type="project" value="InterPro"/>
</dbReference>
<dbReference type="PANTHER" id="PTHR24361">
    <property type="entry name" value="MITOGEN-ACTIVATED KINASE KINASE KINASE"/>
    <property type="match status" value="1"/>
</dbReference>
<dbReference type="InterPro" id="IPR053235">
    <property type="entry name" value="Ser_Thr_kinase"/>
</dbReference>
<dbReference type="SUPFAM" id="SSF56112">
    <property type="entry name" value="Protein kinase-like (PK-like)"/>
    <property type="match status" value="1"/>
</dbReference>
<sequence length="962" mass="107534">MSRFESARDNLKEAIKGKMLPKNSSMSSTAFLPHGVARELFMVHRQLVQDLYLHASPERTANLLEVCAFWDIVTAQHARSENGDIPENLALANVLAMLIHYGVEARSSEWRVFETHCMAQSTVEPFLRDDQLPLTVDDMGIIFGLGKAEVFFGAQFQFCPVRLKENQLLVLPVESRLPYISKPTELGMGAYGVVYMVKLPARHYRDKHLHDNETLKYLARKDLRIDNRDRYRRDWTNVQWVVNNHSDTKNVMIALASFEQGSVFSVFFEYAPLGDLWKYIQNKERRSEDWTWKQNIIKATYAVASGLNYLHNQLRDQMDHVSCFHTDLKPSNILVVHGLSRPLTLDGKVVGDNGGPQSDVTFKITDFGVSGITRARDDSVTINPFERLVQHPREILSARDQSVTNMVGHGSHCLAPEALPRDSRVKASTDVWAFGCVMCMVIAWLHDGWDGEMGVDKFSVKRQDASNFRADYFFALSDPHLGRRPQPNDLVDTIVMGNRRIEQVMSVNPAVPEWFEGVLGTIQRRPEEAVYGNLWKLLKERILIPDPSKRALIEDVEAALYAIGVGSSDRPGVPIGSSASSGRAHPSLADNILADRDLSLSLGTCKPTGGGSTPSTTLTVKLSGTTGCLASPDGAYVAFTGQNIVYVYALSPDLARLGTSAKISPTFSVQKTDDLGLRWAKSCLSNNHLCVMSTDETQTVFDHYGLGCETGPRTRLSQAWSKYGRCCAFVVSPDGLTVVYGVTQKARTMIYMIERGESLDGQESKRLRFQAGALKTIEELRFSNQGRYLSVVERTESPSLSIRVHTWDFAEREEMGMYQFYPDNTSFRGGSRTVFTSIVHLPEEEPGFVLALQESGLMMFNFRRNILNQIVAPEAESNHRLFLWSLDEHKSIIVVGKSQGGRRIGIFETLGYQDTSSRRMPSATTVAKASDTNCASVYKAKNGALFLVLCRCNGKLEILSLT</sequence>
<dbReference type="SUPFAM" id="SSF82171">
    <property type="entry name" value="DPP6 N-terminal domain-like"/>
    <property type="match status" value="1"/>
</dbReference>
<reference evidence="2" key="1">
    <citation type="submission" date="2023-08" db="EMBL/GenBank/DDBJ databases">
        <title>Black Yeasts Isolated from many extreme environments.</title>
        <authorList>
            <person name="Coleine C."/>
            <person name="Stajich J.E."/>
            <person name="Selbmann L."/>
        </authorList>
    </citation>
    <scope>NUCLEOTIDE SEQUENCE</scope>
    <source>
        <strain evidence="2">CCFEE 5810</strain>
    </source>
</reference>
<gene>
    <name evidence="2" type="ORF">LTR97_005583</name>
</gene>
<dbReference type="Pfam" id="PF00069">
    <property type="entry name" value="Pkinase"/>
    <property type="match status" value="1"/>
</dbReference>
<dbReference type="EMBL" id="JAVRQU010000007">
    <property type="protein sequence ID" value="KAK5701064.1"/>
    <property type="molecule type" value="Genomic_DNA"/>
</dbReference>
<dbReference type="GO" id="GO:0004674">
    <property type="term" value="F:protein serine/threonine kinase activity"/>
    <property type="evidence" value="ECO:0007669"/>
    <property type="project" value="TreeGrafter"/>
</dbReference>
<dbReference type="PROSITE" id="PS50011">
    <property type="entry name" value="PROTEIN_KINASE_DOM"/>
    <property type="match status" value="1"/>
</dbReference>
<evidence type="ECO:0000313" key="2">
    <source>
        <dbReference type="EMBL" id="KAK5701064.1"/>
    </source>
</evidence>
<accession>A0AAN7W693</accession>
<dbReference type="AlphaFoldDB" id="A0AAN7W693"/>
<dbReference type="InterPro" id="IPR011042">
    <property type="entry name" value="6-blade_b-propeller_TolB-like"/>
</dbReference>